<dbReference type="KEGG" id="psco:LY89DRAFT_723764"/>
<sequence length="384" mass="43047">MGSLDKEPTVGQFMIRLVEADTKDDDPWQRNYFAPPQNMKLVPRSYPLIDVRPLISESRYDPVDHLRTHGFGVVRSPSSFLAQHKKEELTDDNLRTGYHPEVTELIKKTLGAKHVYIGNSVLRQGKEVQEEFKPPVGPLPTPNQRKDPAVGELKGAADFRKGAAFAAAKPIRAPHMDHTTCPFTPESTKEPLGARQYIRWDKELVKHIAVDSGIIAAEDNIVEGQHFPADSEEANALLEERYNLNGLGPRYAAFSIWRPLAKVGRDPIALCQRGDEGVFAEEYVHRPYLNKIPGAEELGGDYLREYAMLGVQSEKPKSEKHTAGLKWYYVSQQQPDEVLFIKLFDSAALRGGHAGAPYHASPEIGDLEGANARESLELRVFVFW</sequence>
<dbReference type="InterPro" id="IPR044053">
    <property type="entry name" value="AsaB-like"/>
</dbReference>
<gene>
    <name evidence="2" type="ORF">LY89DRAFT_723764</name>
</gene>
<dbReference type="RefSeq" id="XP_018064254.1">
    <property type="nucleotide sequence ID" value="XM_018218845.1"/>
</dbReference>
<evidence type="ECO:0008006" key="4">
    <source>
        <dbReference type="Google" id="ProtNLM"/>
    </source>
</evidence>
<dbReference type="EMBL" id="KQ947430">
    <property type="protein sequence ID" value="KUJ09899.1"/>
    <property type="molecule type" value="Genomic_DNA"/>
</dbReference>
<reference evidence="2 3" key="1">
    <citation type="submission" date="2015-10" db="EMBL/GenBank/DDBJ databases">
        <title>Full genome of DAOMC 229536 Phialocephala scopiformis, a fungal endophyte of spruce producing the potent anti-insectan compound rugulosin.</title>
        <authorList>
            <consortium name="DOE Joint Genome Institute"/>
            <person name="Walker A.K."/>
            <person name="Frasz S.L."/>
            <person name="Seifert K.A."/>
            <person name="Miller J.D."/>
            <person name="Mondo S.J."/>
            <person name="Labutti K."/>
            <person name="Lipzen A."/>
            <person name="Dockter R."/>
            <person name="Kennedy M."/>
            <person name="Grigoriev I.V."/>
            <person name="Spatafora J.W."/>
        </authorList>
    </citation>
    <scope>NUCLEOTIDE SEQUENCE [LARGE SCALE GENOMIC DNA]</scope>
    <source>
        <strain evidence="2 3">CBS 120377</strain>
    </source>
</reference>
<dbReference type="GO" id="GO:0016491">
    <property type="term" value="F:oxidoreductase activity"/>
    <property type="evidence" value="ECO:0007669"/>
    <property type="project" value="InterPro"/>
</dbReference>
<dbReference type="PANTHER" id="PTHR34598:SF3">
    <property type="entry name" value="OXIDOREDUCTASE AN1597"/>
    <property type="match status" value="1"/>
</dbReference>
<dbReference type="PANTHER" id="PTHR34598">
    <property type="entry name" value="BLL6449 PROTEIN"/>
    <property type="match status" value="1"/>
</dbReference>
<evidence type="ECO:0000256" key="1">
    <source>
        <dbReference type="ARBA" id="ARBA00023604"/>
    </source>
</evidence>
<evidence type="ECO:0000313" key="2">
    <source>
        <dbReference type="EMBL" id="KUJ09899.1"/>
    </source>
</evidence>
<evidence type="ECO:0000313" key="3">
    <source>
        <dbReference type="Proteomes" id="UP000070700"/>
    </source>
</evidence>
<dbReference type="GeneID" id="28828571"/>
<dbReference type="InParanoid" id="A0A132BD29"/>
<accession>A0A132BD29</accession>
<dbReference type="Proteomes" id="UP000070700">
    <property type="component" value="Unassembled WGS sequence"/>
</dbReference>
<keyword evidence="3" id="KW-1185">Reference proteome</keyword>
<comment type="similarity">
    <text evidence="1">Belongs to the asaB hydroxylase/desaturase family.</text>
</comment>
<proteinExistence type="inferred from homology"/>
<organism evidence="2 3">
    <name type="scientific">Mollisia scopiformis</name>
    <name type="common">Conifer needle endophyte fungus</name>
    <name type="synonym">Phialocephala scopiformis</name>
    <dbReference type="NCBI Taxonomy" id="149040"/>
    <lineage>
        <taxon>Eukaryota</taxon>
        <taxon>Fungi</taxon>
        <taxon>Dikarya</taxon>
        <taxon>Ascomycota</taxon>
        <taxon>Pezizomycotina</taxon>
        <taxon>Leotiomycetes</taxon>
        <taxon>Helotiales</taxon>
        <taxon>Mollisiaceae</taxon>
        <taxon>Mollisia</taxon>
    </lineage>
</organism>
<dbReference type="AlphaFoldDB" id="A0A132BD29"/>
<dbReference type="OrthoDB" id="412788at2759"/>
<name>A0A132BD29_MOLSC</name>
<protein>
    <recommendedName>
        <fullName evidence="4">GA4 desaturase</fullName>
    </recommendedName>
</protein>